<comment type="cofactor">
    <cofactor evidence="1">
        <name>Fe(2+)</name>
        <dbReference type="ChEBI" id="CHEBI:29033"/>
    </cofactor>
</comment>
<keyword evidence="5" id="KW-0511">Multifunctional enzyme</keyword>
<evidence type="ECO:0000259" key="9">
    <source>
        <dbReference type="Pfam" id="PF00171"/>
    </source>
</evidence>
<dbReference type="STRING" id="477974.Daud_2043"/>
<dbReference type="InterPro" id="IPR056798">
    <property type="entry name" value="ADH_Fe_C"/>
</dbReference>
<dbReference type="InterPro" id="IPR016163">
    <property type="entry name" value="Ald_DH_C"/>
</dbReference>
<dbReference type="GO" id="GO:0004022">
    <property type="term" value="F:alcohol dehydrogenase (NAD+) activity"/>
    <property type="evidence" value="ECO:0007669"/>
    <property type="project" value="UniProtKB-UniRule"/>
</dbReference>
<dbReference type="RefSeq" id="WP_012303108.1">
    <property type="nucleotide sequence ID" value="NC_010424.1"/>
</dbReference>
<dbReference type="Proteomes" id="UP000008544">
    <property type="component" value="Chromosome"/>
</dbReference>
<dbReference type="GO" id="GO:0015976">
    <property type="term" value="P:carbon utilization"/>
    <property type="evidence" value="ECO:0007669"/>
    <property type="project" value="InterPro"/>
</dbReference>
<keyword evidence="3" id="KW-0408">Iron</keyword>
<evidence type="ECO:0000256" key="4">
    <source>
        <dbReference type="ARBA" id="ARBA00023027"/>
    </source>
</evidence>
<name>B1I685_DESAP</name>
<dbReference type="CDD" id="cd07122">
    <property type="entry name" value="ALDH_F20_ACDH"/>
    <property type="match status" value="1"/>
</dbReference>
<dbReference type="GO" id="GO:0006066">
    <property type="term" value="P:alcohol metabolic process"/>
    <property type="evidence" value="ECO:0007669"/>
    <property type="project" value="InterPro"/>
</dbReference>
<dbReference type="InterPro" id="IPR012079">
    <property type="entry name" value="Bifunc_Ald-ADH"/>
</dbReference>
<sequence length="858" mass="93536">MTEDQAAVKKDIDDLVSRARNALEQFRGLGQERVDEIVRSAALAGLERHMELARMAVEETGRGVYEDKILKNLYAVEYVYNSIRDRKTAGVVYEDPETGYREIAEPAGVIAALIPLTNPTSTTLFKGLIALKTRNPVVFSFHPGARRSSTAAAEALLEGAVAAGAPPECLLWIEDPTVEAARTLMRHPGVNLILATGGTAMVRAAYSAGIPALGVGPGNVPCYIHRTAHLERAVTDLILSKTFDHGMICASEQALIVDRAVSNRVRELMEAAGCRFLNAGETRLLEQLATAGRTCSLNPQIVGKSPVDIARMAGFEVPEDTKILVAVQEGVGPDHPLSREKLSPVLAFYVVGDTGAAIERAAEVVRYEGLGHTAVIHAADREVIESFSQRVPAGRIILNSPASQGALGDLYNVLTPSLTLGCGYIGHNSTTDNVSAVHLVDIKRVAPRRAETQWFRVPPEIYFEPGSLSLLSQMPGLGRVFLVTDEVLAELGYVDRVRRHLESRTEPVRLKVFSGVEPNPSLETVRRGTRRLGEFNPDTIIALGGGSVIDAAKAMWLFHEYPEVRFEHLKLKFTDIRKRTYRLPARPRKTRLVAVPTTSGSGSEVTAFAVITDRDRDIKYPLADYALTPDVAIVDVDLAMGQPPALTADAGMDVLGHALEAYVSVRASDFTDPPAIKAIEAVFRYLPRAYRNPGDREAREKMHTAATLAGMAFTNAFLGVNHSLAHKLGNEFNLPHGRAVAVLMPHVIEYNAEVPAKYASYPNYGYYRAAERYQEIARHLGLPASTAAEGSAGLAETVRRLIAELDLPPTIAACGVPRDRFEARLALLAEKAYEDQTTVTNPRQPLISELIALYRRAY</sequence>
<evidence type="ECO:0000259" key="11">
    <source>
        <dbReference type="Pfam" id="PF25137"/>
    </source>
</evidence>
<dbReference type="Gene3D" id="3.40.50.1970">
    <property type="match status" value="1"/>
</dbReference>
<evidence type="ECO:0000313" key="12">
    <source>
        <dbReference type="EMBL" id="ACA60533.1"/>
    </source>
</evidence>
<evidence type="ECO:0000313" key="13">
    <source>
        <dbReference type="Proteomes" id="UP000008544"/>
    </source>
</evidence>
<evidence type="ECO:0000256" key="5">
    <source>
        <dbReference type="ARBA" id="ARBA00023268"/>
    </source>
</evidence>
<dbReference type="Pfam" id="PF00171">
    <property type="entry name" value="Aldedh"/>
    <property type="match status" value="1"/>
</dbReference>
<dbReference type="Pfam" id="PF25137">
    <property type="entry name" value="ADH_Fe_C"/>
    <property type="match status" value="1"/>
</dbReference>
<evidence type="ECO:0000259" key="10">
    <source>
        <dbReference type="Pfam" id="PF00465"/>
    </source>
</evidence>
<dbReference type="SUPFAM" id="SSF53720">
    <property type="entry name" value="ALDH-like"/>
    <property type="match status" value="1"/>
</dbReference>
<dbReference type="PIRSF" id="PIRSF000111">
    <property type="entry name" value="ALDH_ADH"/>
    <property type="match status" value="1"/>
</dbReference>
<proteinExistence type="inferred from homology"/>
<reference evidence="13" key="1">
    <citation type="submission" date="2007-10" db="EMBL/GenBank/DDBJ databases">
        <title>Complete sequence of chromosome of Desulforudis audaxviator MP104C.</title>
        <authorList>
            <person name="Copeland A."/>
            <person name="Lucas S."/>
            <person name="Lapidus A."/>
            <person name="Barry K."/>
            <person name="Glavina del Rio T."/>
            <person name="Dalin E."/>
            <person name="Tice H."/>
            <person name="Bruce D."/>
            <person name="Pitluck S."/>
            <person name="Lowry S.R."/>
            <person name="Larimer F."/>
            <person name="Land M.L."/>
            <person name="Hauser L."/>
            <person name="Kyrpides N."/>
            <person name="Ivanova N.N."/>
            <person name="Richardson P."/>
        </authorList>
    </citation>
    <scope>NUCLEOTIDE SEQUENCE [LARGE SCALE GENOMIC DNA]</scope>
    <source>
        <strain evidence="13">MP104C</strain>
    </source>
</reference>
<dbReference type="FunFam" id="3.40.50.1970:FF:000003">
    <property type="entry name" value="Alcohol dehydrogenase, iron-containing"/>
    <property type="match status" value="1"/>
</dbReference>
<dbReference type="Gene3D" id="1.20.1090.10">
    <property type="entry name" value="Dehydroquinate synthase-like - alpha domain"/>
    <property type="match status" value="1"/>
</dbReference>
<dbReference type="HOGENOM" id="CLU_007207_1_0_9"/>
<comment type="similarity">
    <text evidence="6 8">In the N-terminal section; belongs to the aldehyde dehydrogenase family.</text>
</comment>
<feature type="domain" description="Aldehyde dehydrogenase" evidence="9">
    <location>
        <begin position="5"/>
        <end position="271"/>
    </location>
</feature>
<comment type="similarity">
    <text evidence="7 8">In the C-terminal section; belongs to the iron-containing alcohol dehydrogenase family.</text>
</comment>
<dbReference type="EMBL" id="CP000860">
    <property type="protein sequence ID" value="ACA60533.1"/>
    <property type="molecule type" value="Genomic_DNA"/>
</dbReference>
<evidence type="ECO:0000256" key="1">
    <source>
        <dbReference type="ARBA" id="ARBA00001954"/>
    </source>
</evidence>
<dbReference type="OrthoDB" id="9804734at2"/>
<dbReference type="InterPro" id="IPR016162">
    <property type="entry name" value="Ald_DH_N"/>
</dbReference>
<dbReference type="InterPro" id="IPR034789">
    <property type="entry name" value="AAD_C"/>
</dbReference>
<dbReference type="FunFam" id="1.20.1090.10:FF:000001">
    <property type="entry name" value="Aldehyde-alcohol dehydrogenase"/>
    <property type="match status" value="1"/>
</dbReference>
<evidence type="ECO:0000256" key="8">
    <source>
        <dbReference type="PIRNR" id="PIRNR000111"/>
    </source>
</evidence>
<dbReference type="InterPro" id="IPR039697">
    <property type="entry name" value="Alcohol_dehydrogenase_Fe"/>
</dbReference>
<dbReference type="GO" id="GO:0046872">
    <property type="term" value="F:metal ion binding"/>
    <property type="evidence" value="ECO:0007669"/>
    <property type="project" value="InterPro"/>
</dbReference>
<dbReference type="InterPro" id="IPR015590">
    <property type="entry name" value="Aldehyde_DH_dom"/>
</dbReference>
<dbReference type="eggNOG" id="COG1454">
    <property type="taxonomic scope" value="Bacteria"/>
</dbReference>
<keyword evidence="4" id="KW-0520">NAD</keyword>
<dbReference type="AlphaFoldDB" id="B1I685"/>
<dbReference type="GO" id="GO:0008774">
    <property type="term" value="F:acetaldehyde dehydrogenase (acetylating) activity"/>
    <property type="evidence" value="ECO:0007669"/>
    <property type="project" value="UniProtKB-UniRule"/>
</dbReference>
<dbReference type="InterPro" id="IPR016161">
    <property type="entry name" value="Ald_DH/histidinol_DH"/>
</dbReference>
<gene>
    <name evidence="12" type="ordered locus">Daud_2043</name>
</gene>
<dbReference type="Pfam" id="PF00465">
    <property type="entry name" value="Fe-ADH"/>
    <property type="match status" value="1"/>
</dbReference>
<protein>
    <recommendedName>
        <fullName evidence="8">Aldehyde-alcohol dehydrogenase</fullName>
    </recommendedName>
</protein>
<dbReference type="KEGG" id="dau:Daud_2043"/>
<feature type="domain" description="Alcohol dehydrogenase iron-type/glycerol dehydrogenase GldA" evidence="10">
    <location>
        <begin position="458"/>
        <end position="635"/>
    </location>
</feature>
<dbReference type="PANTHER" id="PTHR11496">
    <property type="entry name" value="ALCOHOL DEHYDROGENASE"/>
    <property type="match status" value="1"/>
</dbReference>
<keyword evidence="2 8" id="KW-0560">Oxidoreductase</keyword>
<evidence type="ECO:0000256" key="3">
    <source>
        <dbReference type="ARBA" id="ARBA00023004"/>
    </source>
</evidence>
<dbReference type="Gene3D" id="3.40.605.10">
    <property type="entry name" value="Aldehyde Dehydrogenase, Chain A, domain 1"/>
    <property type="match status" value="1"/>
</dbReference>
<accession>B1I685</accession>
<evidence type="ECO:0000256" key="6">
    <source>
        <dbReference type="ARBA" id="ARBA00035641"/>
    </source>
</evidence>
<reference evidence="12 13" key="2">
    <citation type="journal article" date="2008" name="Science">
        <title>Environmental genomics reveals a single-species ecosystem deep within Earth.</title>
        <authorList>
            <person name="Chivian D."/>
            <person name="Brodie E.L."/>
            <person name="Alm E.J."/>
            <person name="Culley D.E."/>
            <person name="Dehal P.S."/>
            <person name="Desantis T.Z."/>
            <person name="Gihring T.M."/>
            <person name="Lapidus A."/>
            <person name="Lin L.H."/>
            <person name="Lowry S.R."/>
            <person name="Moser D.P."/>
            <person name="Richardson P.M."/>
            <person name="Southam G."/>
            <person name="Wanger G."/>
            <person name="Pratt L.M."/>
            <person name="Andersen G.L."/>
            <person name="Hazen T.C."/>
            <person name="Brockman F.J."/>
            <person name="Arkin A.P."/>
            <person name="Onstott T.C."/>
        </authorList>
    </citation>
    <scope>NUCLEOTIDE SEQUENCE [LARGE SCALE GENOMIC DNA]</scope>
    <source>
        <strain evidence="12 13">MP104C</strain>
    </source>
</reference>
<dbReference type="Gene3D" id="3.40.309.10">
    <property type="entry name" value="Aldehyde Dehydrogenase, Chain A, domain 2"/>
    <property type="match status" value="1"/>
</dbReference>
<organism evidence="12 13">
    <name type="scientific">Desulforudis audaxviator (strain MP104C)</name>
    <dbReference type="NCBI Taxonomy" id="477974"/>
    <lineage>
        <taxon>Bacteria</taxon>
        <taxon>Bacillati</taxon>
        <taxon>Bacillota</taxon>
        <taxon>Clostridia</taxon>
        <taxon>Thermoanaerobacterales</taxon>
        <taxon>Candidatus Desulforudaceae</taxon>
        <taxon>Candidatus Desulforudis</taxon>
    </lineage>
</organism>
<feature type="domain" description="Fe-containing alcohol dehydrogenase-like C-terminal" evidence="11">
    <location>
        <begin position="647"/>
        <end position="858"/>
    </location>
</feature>
<keyword evidence="13" id="KW-1185">Reference proteome</keyword>
<dbReference type="eggNOG" id="COG1012">
    <property type="taxonomic scope" value="Bacteria"/>
</dbReference>
<dbReference type="InterPro" id="IPR001670">
    <property type="entry name" value="ADH_Fe/GldA"/>
</dbReference>
<evidence type="ECO:0000256" key="7">
    <source>
        <dbReference type="ARBA" id="ARBA00035645"/>
    </source>
</evidence>
<evidence type="ECO:0000256" key="2">
    <source>
        <dbReference type="ARBA" id="ARBA00023002"/>
    </source>
</evidence>
<dbReference type="SUPFAM" id="SSF56796">
    <property type="entry name" value="Dehydroquinate synthase-like"/>
    <property type="match status" value="1"/>
</dbReference>
<dbReference type="PANTHER" id="PTHR11496:SF83">
    <property type="entry name" value="HYDROXYACID-OXOACID TRANSHYDROGENASE, MITOCHONDRIAL"/>
    <property type="match status" value="1"/>
</dbReference>
<dbReference type="CDD" id="cd08178">
    <property type="entry name" value="AAD_C"/>
    <property type="match status" value="1"/>
</dbReference>
<dbReference type="NCBIfam" id="NF010378">
    <property type="entry name" value="PRK13805.1"/>
    <property type="match status" value="1"/>
</dbReference>